<comment type="caution">
    <text evidence="1">The sequence shown here is derived from an EMBL/GenBank/DDBJ whole genome shotgun (WGS) entry which is preliminary data.</text>
</comment>
<evidence type="ECO:0000313" key="2">
    <source>
        <dbReference type="Proteomes" id="UP000724584"/>
    </source>
</evidence>
<reference evidence="1 2" key="1">
    <citation type="journal article" date="2021" name="Nat. Commun.">
        <title>Genetic determinants of endophytism in the Arabidopsis root mycobiome.</title>
        <authorList>
            <person name="Mesny F."/>
            <person name="Miyauchi S."/>
            <person name="Thiergart T."/>
            <person name="Pickel B."/>
            <person name="Atanasova L."/>
            <person name="Karlsson M."/>
            <person name="Huettel B."/>
            <person name="Barry K.W."/>
            <person name="Haridas S."/>
            <person name="Chen C."/>
            <person name="Bauer D."/>
            <person name="Andreopoulos W."/>
            <person name="Pangilinan J."/>
            <person name="LaButti K."/>
            <person name="Riley R."/>
            <person name="Lipzen A."/>
            <person name="Clum A."/>
            <person name="Drula E."/>
            <person name="Henrissat B."/>
            <person name="Kohler A."/>
            <person name="Grigoriev I.V."/>
            <person name="Martin F.M."/>
            <person name="Hacquard S."/>
        </authorList>
    </citation>
    <scope>NUCLEOTIDE SEQUENCE [LARGE SCALE GENOMIC DNA]</scope>
    <source>
        <strain evidence="1 2">MPI-SDFR-AT-0079</strain>
    </source>
</reference>
<keyword evidence="2" id="KW-1185">Reference proteome</keyword>
<dbReference type="Proteomes" id="UP000724584">
    <property type="component" value="Unassembled WGS sequence"/>
</dbReference>
<evidence type="ECO:0000313" key="1">
    <source>
        <dbReference type="EMBL" id="KAH6641849.1"/>
    </source>
</evidence>
<proteinExistence type="predicted"/>
<accession>A0ACB7PLJ4</accession>
<dbReference type="EMBL" id="JAGIZQ010000002">
    <property type="protein sequence ID" value="KAH6641849.1"/>
    <property type="molecule type" value="Genomic_DNA"/>
</dbReference>
<protein>
    <submittedName>
        <fullName evidence="1">Uncharacterized protein</fullName>
    </submittedName>
</protein>
<name>A0ACB7PLJ4_9PEZI</name>
<organism evidence="1 2">
    <name type="scientific">Chaetomium tenue</name>
    <dbReference type="NCBI Taxonomy" id="1854479"/>
    <lineage>
        <taxon>Eukaryota</taxon>
        <taxon>Fungi</taxon>
        <taxon>Dikarya</taxon>
        <taxon>Ascomycota</taxon>
        <taxon>Pezizomycotina</taxon>
        <taxon>Sordariomycetes</taxon>
        <taxon>Sordariomycetidae</taxon>
        <taxon>Sordariales</taxon>
        <taxon>Chaetomiaceae</taxon>
        <taxon>Chaetomium</taxon>
    </lineage>
</organism>
<sequence>MAHPRPSHRGHFHVAIVCALPLEFDAALSQLDEVWTTDPSGAAFGKAPNDLNTYVNGRIWQHNVVLVLLPNRMGKVNAAVVASDLRHSYPNVRVTLLVGICGGVPKAGDDEILLGDVVISRSLVQYDFGREYPDGFRRKNSAKDNLTGPNHEIMGILAMLDTGVKDLMRTRALSCLKDLQQRKPKYAFPRTAHDKLFQPEYRHKHQGSPACECRDHSNELDPVCEQAMESSCEDVGCEDAFLVERSRLEGRVADAEDAAFDPTIHVGPVGSGDTVMKSAIRRDKVAETEGIIAFEMEAAGIWEHQPCLVVKGVCDYADSHKNKKFQDYAAATAASVAKALLGLHTPAENSEPTADKLSTLKWSVPFPQDPDFVDQADISAWLRDKFKIPGARVALLGLGGIGKSQLAIQFAYTVRSKSHVFWLNASNRSTLEGSYRSISHTLGLDTSNASFGDISTRVHDWLRAEPNGRWTVVLDNFDDYSILTDDDPRLNKLLPLANNGFTLITSRTQTAVERLIGNSKNIYQVEAMSEEVATELFQSKLRKPCGKEEAQEVVRLLDHMPLAISHAAAYINRLSSRVTVSKYAEKLRSNDTQGKLLDWEHDDDRRYHGASTSILGTWTVTFNQIQQERPSAAHLLSLMSFFSPQSIPGWALKAWYESEPSALPYSTARDTLPSYATTLLSSVSAGRRYLGRQLKVDQKSQAWGRWTGADLGKGGTAPAKAKKARFSISKTLSKGWWSSKSEAGSVSDVASTVTAGPGDEFEADLETLLGYSLIIPTASEDVFKMHSLVRHCTQTWLARSGDFGVWKNRFMLAASVNIDAFSARNRLQQGLTIHFDPLAEEEPEDAPTARLWFGLAWSIYHNWQENGNVSTPLMNKMVAVGDRLLGPADKFTLSAMDLKARALRSQREYANAEAVYKDILRRAETADHQNSYVVQEARLAYARMLLDIGRLEDSERLARGIVEDRMRIYGPRDDETLWSLGNHASVLTEMGRFEEAWGLIKQLLQEDWTNRDAFVHERTINTVASAALFMGTHNPAKEVEPLLRVMTDFIEQNPKACAWFPYIVHGPFHHSLSECLEKQGKKDEAAQAYNIGIELMSNVIPMPSLQPPALLESFLDATDDNGERREKLLQTVIENLHDESAKPDDAFYWGMVNISRRLSIQGRNDEAFKLLDAICDHLSDHKAYGSTDKITRRARLFSGHLRENVAERQQRDAGGEGETRRQSVSVDSGAETLRETPLA</sequence>
<gene>
    <name evidence="1" type="ORF">F5144DRAFT_149530</name>
</gene>